<dbReference type="SUPFAM" id="SSF46689">
    <property type="entry name" value="Homeodomain-like"/>
    <property type="match status" value="1"/>
</dbReference>
<dbReference type="InterPro" id="IPR006600">
    <property type="entry name" value="HTH_CenpB_DNA-bd_dom"/>
</dbReference>
<dbReference type="EMBL" id="BLAL01000321">
    <property type="protein sequence ID" value="GET03376.1"/>
    <property type="molecule type" value="Genomic_DNA"/>
</dbReference>
<comment type="caution">
    <text evidence="3">The sequence shown here is derived from an EMBL/GenBank/DDBJ whole genome shotgun (WGS) entry which is preliminary data.</text>
</comment>
<dbReference type="GO" id="GO:0003677">
    <property type="term" value="F:DNA binding"/>
    <property type="evidence" value="ECO:0007669"/>
    <property type="project" value="UniProtKB-KW"/>
</dbReference>
<dbReference type="OrthoDB" id="2618249at2759"/>
<dbReference type="SMART" id="SM00674">
    <property type="entry name" value="CENPB"/>
    <property type="match status" value="1"/>
</dbReference>
<dbReference type="InterPro" id="IPR009057">
    <property type="entry name" value="Homeodomain-like_sf"/>
</dbReference>
<dbReference type="PANTHER" id="PTHR19303">
    <property type="entry name" value="TRANSPOSON"/>
    <property type="match status" value="1"/>
</dbReference>
<reference evidence="3" key="1">
    <citation type="submission" date="2019-10" db="EMBL/GenBank/DDBJ databases">
        <title>Conservation and host-specific expression of non-tandemly repeated heterogenous ribosome RNA gene in arbuscular mycorrhizal fungi.</title>
        <authorList>
            <person name="Maeda T."/>
            <person name="Kobayashi Y."/>
            <person name="Nakagawa T."/>
            <person name="Ezawa T."/>
            <person name="Yamaguchi K."/>
            <person name="Bino T."/>
            <person name="Nishimoto Y."/>
            <person name="Shigenobu S."/>
            <person name="Kawaguchi M."/>
        </authorList>
    </citation>
    <scope>NUCLEOTIDE SEQUENCE</scope>
    <source>
        <strain evidence="3">HR1</strain>
    </source>
</reference>
<evidence type="ECO:0000313" key="3">
    <source>
        <dbReference type="EMBL" id="GET03376.1"/>
    </source>
</evidence>
<dbReference type="Proteomes" id="UP000615446">
    <property type="component" value="Unassembled WGS sequence"/>
</dbReference>
<dbReference type="Pfam" id="PF03184">
    <property type="entry name" value="DDE_1"/>
    <property type="match status" value="1"/>
</dbReference>
<evidence type="ECO:0000256" key="1">
    <source>
        <dbReference type="ARBA" id="ARBA00023125"/>
    </source>
</evidence>
<keyword evidence="1" id="KW-0238">DNA-binding</keyword>
<evidence type="ECO:0000259" key="2">
    <source>
        <dbReference type="PROSITE" id="PS51253"/>
    </source>
</evidence>
<proteinExistence type="predicted"/>
<dbReference type="Pfam" id="PF03221">
    <property type="entry name" value="HTH_Tnp_Tc5"/>
    <property type="match status" value="1"/>
</dbReference>
<dbReference type="InterPro" id="IPR004875">
    <property type="entry name" value="DDE_SF_endonuclease_dom"/>
</dbReference>
<dbReference type="InterPro" id="IPR050863">
    <property type="entry name" value="CenT-Element_Derived"/>
</dbReference>
<dbReference type="PROSITE" id="PS51253">
    <property type="entry name" value="HTH_CENPB"/>
    <property type="match status" value="1"/>
</dbReference>
<dbReference type="Gene3D" id="1.10.10.60">
    <property type="entry name" value="Homeodomain-like"/>
    <property type="match status" value="1"/>
</dbReference>
<dbReference type="AlphaFoldDB" id="A0A8H3MEQ5"/>
<dbReference type="PANTHER" id="PTHR19303:SF73">
    <property type="entry name" value="PROTEIN PDC2"/>
    <property type="match status" value="1"/>
</dbReference>
<sequence length="453" mass="52734">MRTAISEDIKQQICVEVKYPQVEKALGLWVENANANNLPVSEIMIKEKAFYFAQKFNISHENILFSNGWIEKFKRCNNIRCYRLHGEANSAPLETLFEKRRKLQTILQDYTLDNIFNANETGLFFRMAPNQTLTSAPTPGTKLDKTRITVLLATNAIGTQKLKPLVIGSSKNPKCLHQVNRNFLSCTYHANSKAWMRNNIFGEWLEYMNNKFRVQNRKILLLIENASSHFNPDEHNNQVTEHTNNNLNLSHVRVHFFPLNITAHLQLMDADIIKSFKAIYKQHYIRHIIHQFKVNVDLKSDDDNGIQQALIAQEMANQEDQGGVKLLLQQFSSLENISDESLGEINQYLEMIDLTILTEQPLTDAEIIQLILKEENENPEINDDDKEEHPVISMQEGFNSLKTWVQYFEEQESEEFDMKKIKIFRKYMGVMHCKLFESKIQKNITSFFIPDNM</sequence>
<dbReference type="GO" id="GO:0005634">
    <property type="term" value="C:nucleus"/>
    <property type="evidence" value="ECO:0007669"/>
    <property type="project" value="TreeGrafter"/>
</dbReference>
<accession>A0A8H3MEQ5</accession>
<evidence type="ECO:0000313" key="4">
    <source>
        <dbReference type="Proteomes" id="UP000615446"/>
    </source>
</evidence>
<organism evidence="3 4">
    <name type="scientific">Rhizophagus clarus</name>
    <dbReference type="NCBI Taxonomy" id="94130"/>
    <lineage>
        <taxon>Eukaryota</taxon>
        <taxon>Fungi</taxon>
        <taxon>Fungi incertae sedis</taxon>
        <taxon>Mucoromycota</taxon>
        <taxon>Glomeromycotina</taxon>
        <taxon>Glomeromycetes</taxon>
        <taxon>Glomerales</taxon>
        <taxon>Glomeraceae</taxon>
        <taxon>Rhizophagus</taxon>
    </lineage>
</organism>
<protein>
    <submittedName>
        <fullName evidence="3">Tigger transposable element-derived protein 6-like</fullName>
    </submittedName>
</protein>
<name>A0A8H3MEQ5_9GLOM</name>
<feature type="domain" description="HTH CENPB-type" evidence="2">
    <location>
        <begin position="10"/>
        <end position="83"/>
    </location>
</feature>
<gene>
    <name evidence="3" type="ORF">RCL2_002971700</name>
</gene>